<dbReference type="PANTHER" id="PTHR33914:SF20">
    <property type="match status" value="1"/>
</dbReference>
<evidence type="ECO:0000313" key="2">
    <source>
        <dbReference type="EMBL" id="KAG5618421.1"/>
    </source>
</evidence>
<name>A0A9J6A1H0_SOLCO</name>
<protein>
    <submittedName>
        <fullName evidence="2">Uncharacterized protein</fullName>
    </submittedName>
</protein>
<keyword evidence="3" id="KW-1185">Reference proteome</keyword>
<reference evidence="2 3" key="1">
    <citation type="submission" date="2020-09" db="EMBL/GenBank/DDBJ databases">
        <title>De no assembly of potato wild relative species, Solanum commersonii.</title>
        <authorList>
            <person name="Cho K."/>
        </authorList>
    </citation>
    <scope>NUCLEOTIDE SEQUENCE [LARGE SCALE GENOMIC DNA]</scope>
    <source>
        <strain evidence="2">LZ3.2</strain>
        <tissue evidence="2">Leaf</tissue>
    </source>
</reference>
<proteinExistence type="predicted"/>
<dbReference type="OrthoDB" id="1300198at2759"/>
<dbReference type="EMBL" id="JACXVP010000003">
    <property type="protein sequence ID" value="KAG5618421.1"/>
    <property type="molecule type" value="Genomic_DNA"/>
</dbReference>
<comment type="caution">
    <text evidence="2">The sequence shown here is derived from an EMBL/GenBank/DDBJ whole genome shotgun (WGS) entry which is preliminary data.</text>
</comment>
<dbReference type="Proteomes" id="UP000824120">
    <property type="component" value="Chromosome 3"/>
</dbReference>
<dbReference type="GO" id="GO:0009786">
    <property type="term" value="P:regulation of asymmetric cell division"/>
    <property type="evidence" value="ECO:0007669"/>
    <property type="project" value="InterPro"/>
</dbReference>
<evidence type="ECO:0000256" key="1">
    <source>
        <dbReference type="SAM" id="MobiDB-lite"/>
    </source>
</evidence>
<gene>
    <name evidence="2" type="ORF">H5410_018245</name>
</gene>
<dbReference type="AlphaFoldDB" id="A0A9J6A1H0"/>
<dbReference type="PANTHER" id="PTHR33914">
    <property type="entry name" value="18S PRE-RIBOSOMAL ASSEMBLY PROTEIN GAR2-LIKE PROTEIN"/>
    <property type="match status" value="1"/>
</dbReference>
<organism evidence="2 3">
    <name type="scientific">Solanum commersonii</name>
    <name type="common">Commerson's wild potato</name>
    <name type="synonym">Commerson's nightshade</name>
    <dbReference type="NCBI Taxonomy" id="4109"/>
    <lineage>
        <taxon>Eukaryota</taxon>
        <taxon>Viridiplantae</taxon>
        <taxon>Streptophyta</taxon>
        <taxon>Embryophyta</taxon>
        <taxon>Tracheophyta</taxon>
        <taxon>Spermatophyta</taxon>
        <taxon>Magnoliopsida</taxon>
        <taxon>eudicotyledons</taxon>
        <taxon>Gunneridae</taxon>
        <taxon>Pentapetalae</taxon>
        <taxon>asterids</taxon>
        <taxon>lamiids</taxon>
        <taxon>Solanales</taxon>
        <taxon>Solanaceae</taxon>
        <taxon>Solanoideae</taxon>
        <taxon>Solaneae</taxon>
        <taxon>Solanum</taxon>
    </lineage>
</organism>
<accession>A0A9J6A1H0</accession>
<sequence length="259" mass="29461">MSNLNYMECKLPELVVFLQDSNHQVFKDICMEGEQCSLENCELNHHNIYYMLKYELDNSAELESRVSESYEGIVKQFDDSKNLLMEGKSDTEIADAISYSHDVPKQPSLDRELVDQKENQDQELKLVSMTSKFVSKEVSCNKNSISDSISREASAQNTKAENNTSTENGTPRSLASLFADQNTEKFPDREDMNLVVIATKQCHDNISIRSSSTNSTKSFAFPILTSEWPGSPAKMVAADKRAFKRRSCHWKTCFGCWKF</sequence>
<feature type="region of interest" description="Disordered" evidence="1">
    <location>
        <begin position="145"/>
        <end position="172"/>
    </location>
</feature>
<dbReference type="InterPro" id="IPR040378">
    <property type="entry name" value="BASL"/>
</dbReference>
<evidence type="ECO:0000313" key="3">
    <source>
        <dbReference type="Proteomes" id="UP000824120"/>
    </source>
</evidence>